<dbReference type="KEGG" id="rlg:Rleg_2922"/>
<reference evidence="3 4" key="1">
    <citation type="journal article" date="2010" name="Stand. Genomic Sci.">
        <title>Complete genome sequence of Rhizobium leguminosarum bv. trifolii strain WSM1325, an effective microsymbiont of annual Mediterranean clovers.</title>
        <authorList>
            <person name="Reeve W."/>
            <person name="O'Hara G."/>
            <person name="Chain P."/>
            <person name="Ardley J."/>
            <person name="Brau L."/>
            <person name="Nandesena K."/>
            <person name="Tiwari R."/>
            <person name="Copeland A."/>
            <person name="Nolan M."/>
            <person name="Han C."/>
            <person name="Brettin T."/>
            <person name="Land M."/>
            <person name="Ovchinikova G."/>
            <person name="Ivanova N."/>
            <person name="Mavromatis K."/>
            <person name="Markowitz V."/>
            <person name="Kyrpides N."/>
            <person name="Melino V."/>
            <person name="Denton M."/>
            <person name="Yates R."/>
            <person name="Howieson J."/>
        </authorList>
    </citation>
    <scope>NUCLEOTIDE SEQUENCE [LARGE SCALE GENOMIC DNA]</scope>
    <source>
        <strain evidence="3 4">WSM1325</strain>
    </source>
</reference>
<sequence>MAAILFRFWRNLAYCQPFNPAGTATSSDGRGMSTMLKSFVHEIIGTPRREPELPQSLEQFRDRKRVLIIFADAQDDRALIQDEWLRKAHMRLIEEDVEVFSIAGGGAFALFDDDWDLDADDIRNRLQGPPSGEFGLILLGRDGIVKLRSSEPMTAEDIFAAFELLPKKTPW</sequence>
<keyword evidence="1" id="KW-0732">Signal</keyword>
<protein>
    <recommendedName>
        <fullName evidence="2">DUF4174 domain-containing protein</fullName>
    </recommendedName>
</protein>
<organism evidence="3 4">
    <name type="scientific">Rhizobium leguminosarum bv. trifolii (strain WSM1325)</name>
    <dbReference type="NCBI Taxonomy" id="395491"/>
    <lineage>
        <taxon>Bacteria</taxon>
        <taxon>Pseudomonadati</taxon>
        <taxon>Pseudomonadota</taxon>
        <taxon>Alphaproteobacteria</taxon>
        <taxon>Hyphomicrobiales</taxon>
        <taxon>Rhizobiaceae</taxon>
        <taxon>Rhizobium/Agrobacterium group</taxon>
        <taxon>Rhizobium</taxon>
    </lineage>
</organism>
<proteinExistence type="predicted"/>
<dbReference type="AlphaFoldDB" id="C6ASD5"/>
<evidence type="ECO:0000256" key="1">
    <source>
        <dbReference type="ARBA" id="ARBA00022729"/>
    </source>
</evidence>
<accession>C6ASD5</accession>
<feature type="domain" description="DUF4174" evidence="2">
    <location>
        <begin position="57"/>
        <end position="160"/>
    </location>
</feature>
<evidence type="ECO:0000259" key="2">
    <source>
        <dbReference type="Pfam" id="PF13778"/>
    </source>
</evidence>
<dbReference type="InterPro" id="IPR025232">
    <property type="entry name" value="DUF4174"/>
</dbReference>
<evidence type="ECO:0000313" key="3">
    <source>
        <dbReference type="EMBL" id="ACS57182.1"/>
    </source>
</evidence>
<dbReference type="HOGENOM" id="CLU_154608_0_0_5"/>
<dbReference type="EMBL" id="CP001622">
    <property type="protein sequence ID" value="ACS57182.1"/>
    <property type="molecule type" value="Genomic_DNA"/>
</dbReference>
<dbReference type="Proteomes" id="UP000002256">
    <property type="component" value="Chromosome"/>
</dbReference>
<dbReference type="Pfam" id="PF13778">
    <property type="entry name" value="DUF4174"/>
    <property type="match status" value="1"/>
</dbReference>
<evidence type="ECO:0000313" key="4">
    <source>
        <dbReference type="Proteomes" id="UP000002256"/>
    </source>
</evidence>
<name>C6ASD5_RHILS</name>
<gene>
    <name evidence="3" type="ordered locus">Rleg_2922</name>
</gene>